<dbReference type="PANTHER" id="PTHR24411">
    <property type="entry name" value="NUCLEAR FACTOR ERYTHROID 2-RELATED FACTOR"/>
    <property type="match status" value="1"/>
</dbReference>
<accession>A0A0N5APY1</accession>
<dbReference type="InterPro" id="IPR008917">
    <property type="entry name" value="TF_DNA-bd_sf"/>
</dbReference>
<evidence type="ECO:0000256" key="5">
    <source>
        <dbReference type="ARBA" id="ARBA00023242"/>
    </source>
</evidence>
<dbReference type="Pfam" id="PF03131">
    <property type="entry name" value="bZIP_Maf"/>
    <property type="match status" value="1"/>
</dbReference>
<reference evidence="9" key="1">
    <citation type="submission" date="2017-02" db="UniProtKB">
        <authorList>
            <consortium name="WormBaseParasite"/>
        </authorList>
    </citation>
    <scope>IDENTIFICATION</scope>
</reference>
<keyword evidence="3" id="KW-0010">Activator</keyword>
<name>A0A0N5APY1_9BILA</name>
<dbReference type="WBParaSite" id="SMUV_0000672401-mRNA-1">
    <property type="protein sequence ID" value="SMUV_0000672401-mRNA-1"/>
    <property type="gene ID" value="SMUV_0000672401"/>
</dbReference>
<proteinExistence type="predicted"/>
<organism evidence="8 9">
    <name type="scientific">Syphacia muris</name>
    <dbReference type="NCBI Taxonomy" id="451379"/>
    <lineage>
        <taxon>Eukaryota</taxon>
        <taxon>Metazoa</taxon>
        <taxon>Ecdysozoa</taxon>
        <taxon>Nematoda</taxon>
        <taxon>Chromadorea</taxon>
        <taxon>Rhabditida</taxon>
        <taxon>Spirurina</taxon>
        <taxon>Oxyuridomorpha</taxon>
        <taxon>Oxyuroidea</taxon>
        <taxon>Oxyuridae</taxon>
        <taxon>Syphacia</taxon>
    </lineage>
</organism>
<dbReference type="InterPro" id="IPR004826">
    <property type="entry name" value="bZIP_Maf"/>
</dbReference>
<dbReference type="STRING" id="451379.A0A0N5APY1"/>
<dbReference type="GO" id="GO:0000981">
    <property type="term" value="F:DNA-binding transcription factor activity, RNA polymerase II-specific"/>
    <property type="evidence" value="ECO:0007669"/>
    <property type="project" value="TreeGrafter"/>
</dbReference>
<dbReference type="AlphaFoldDB" id="A0A0N5APY1"/>
<dbReference type="PANTHER" id="PTHR24411:SF55">
    <property type="entry name" value="SEGMENTATION PROTEIN CAP'N'COLLAR"/>
    <property type="match status" value="1"/>
</dbReference>
<evidence type="ECO:0000256" key="2">
    <source>
        <dbReference type="ARBA" id="ARBA00023125"/>
    </source>
</evidence>
<evidence type="ECO:0000259" key="7">
    <source>
        <dbReference type="Pfam" id="PF03131"/>
    </source>
</evidence>
<dbReference type="Proteomes" id="UP000046393">
    <property type="component" value="Unplaced"/>
</dbReference>
<evidence type="ECO:0000313" key="8">
    <source>
        <dbReference type="Proteomes" id="UP000046393"/>
    </source>
</evidence>
<dbReference type="GO" id="GO:0000978">
    <property type="term" value="F:RNA polymerase II cis-regulatory region sequence-specific DNA binding"/>
    <property type="evidence" value="ECO:0007669"/>
    <property type="project" value="InterPro"/>
</dbReference>
<dbReference type="Gene3D" id="1.10.880.10">
    <property type="entry name" value="Transcription factor, Skn-1-like, DNA-binding domain"/>
    <property type="match status" value="1"/>
</dbReference>
<keyword evidence="2" id="KW-0238">DNA-binding</keyword>
<evidence type="ECO:0000256" key="4">
    <source>
        <dbReference type="ARBA" id="ARBA00023163"/>
    </source>
</evidence>
<protein>
    <submittedName>
        <fullName evidence="9">BZIP_Maf domain-containing protein</fullName>
    </submittedName>
</protein>
<evidence type="ECO:0000256" key="6">
    <source>
        <dbReference type="SAM" id="MobiDB-lite"/>
    </source>
</evidence>
<evidence type="ECO:0000313" key="9">
    <source>
        <dbReference type="WBParaSite" id="SMUV_0000672401-mRNA-1"/>
    </source>
</evidence>
<dbReference type="GO" id="GO:0005634">
    <property type="term" value="C:nucleus"/>
    <property type="evidence" value="ECO:0007669"/>
    <property type="project" value="TreeGrafter"/>
</dbReference>
<feature type="compositionally biased region" description="Low complexity" evidence="6">
    <location>
        <begin position="390"/>
        <end position="421"/>
    </location>
</feature>
<dbReference type="SUPFAM" id="SSF47454">
    <property type="entry name" value="A DNA-binding domain in eukaryotic transcription factors"/>
    <property type="match status" value="1"/>
</dbReference>
<keyword evidence="5" id="KW-0539">Nucleus</keyword>
<dbReference type="InterPro" id="IPR047167">
    <property type="entry name" value="NFE2-like"/>
</dbReference>
<evidence type="ECO:0000256" key="1">
    <source>
        <dbReference type="ARBA" id="ARBA00023015"/>
    </source>
</evidence>
<keyword evidence="4" id="KW-0804">Transcription</keyword>
<evidence type="ECO:0000256" key="3">
    <source>
        <dbReference type="ARBA" id="ARBA00023159"/>
    </source>
</evidence>
<feature type="region of interest" description="Disordered" evidence="6">
    <location>
        <begin position="390"/>
        <end position="433"/>
    </location>
</feature>
<feature type="domain" description="Basic leucine zipper" evidence="7">
    <location>
        <begin position="500"/>
        <end position="545"/>
    </location>
</feature>
<sequence length="560" mass="62754">MEKVHCEQVEFILTIRRRRRRRASAASVPIDSSAGDSAENSAAHFTSQHLLSICFGAYIIVGAVLCPPISKTVGFDHYCEQPLLLNLFSEEKLISPKFSPYTFEMHNEYFCNVENFKSRPIRIRYRNDQFLLPSYECSPSFCSNPVVRPLLVEDHNYAWSQGPSSSSFAVPLASSESASHNWDQELCEQKNNCFPLVEDEFYGPNLTSIIEKNVHEPLSSSEVAVYQNSAKDFYAGYLSQTERHRCCSANLLNPVEESSDSWMTTSQNRYFNEKDNSSISNNTTARISYNATFLESDNPVLHDVSLSQSASLAQTGEQDENIVESTSSLSPTLTLSDTEFNQFCADEQVKEDIADAVFEQLNNTSSVGDYFRDCEFGRVPNLFQQGTNSYGSLSSAQTSSTSSNSGSSDYSFDSESSSKVSMPSASTKLKETSRDYGKLFPEVNEDVLKPVSGFRNEQKSTQKNLNFTEKTMKMVHGRRGRRSKDEILVMKFNLPATAAAISEMSLSELQKLSRSLNDEQRAVMKKIRRRGKNKVAARMCRQRKIVAPISLISCKGTTIS</sequence>
<keyword evidence="1" id="KW-0805">Transcription regulation</keyword>
<keyword evidence="8" id="KW-1185">Reference proteome</keyword>